<evidence type="ECO:0000256" key="6">
    <source>
        <dbReference type="ARBA" id="ARBA00023015"/>
    </source>
</evidence>
<dbReference type="Proteomes" id="UP000625711">
    <property type="component" value="Unassembled WGS sequence"/>
</dbReference>
<dbReference type="SUPFAM" id="SSF57667">
    <property type="entry name" value="beta-beta-alpha zinc fingers"/>
    <property type="match status" value="5"/>
</dbReference>
<evidence type="ECO:0000313" key="12">
    <source>
        <dbReference type="EMBL" id="KAF7286019.1"/>
    </source>
</evidence>
<feature type="domain" description="C2H2-type" evidence="11">
    <location>
        <begin position="155"/>
        <end position="177"/>
    </location>
</feature>
<evidence type="ECO:0000256" key="3">
    <source>
        <dbReference type="ARBA" id="ARBA00022737"/>
    </source>
</evidence>
<proteinExistence type="predicted"/>
<keyword evidence="13" id="KW-1185">Reference proteome</keyword>
<protein>
    <recommendedName>
        <fullName evidence="11">C2H2-type domain-containing protein</fullName>
    </recommendedName>
</protein>
<evidence type="ECO:0000313" key="13">
    <source>
        <dbReference type="Proteomes" id="UP000625711"/>
    </source>
</evidence>
<keyword evidence="2" id="KW-0479">Metal-binding</keyword>
<keyword evidence="7" id="KW-0238">DNA-binding</keyword>
<dbReference type="PANTHER" id="PTHR24393:SF34">
    <property type="entry name" value="PR_SET DOMAIN 13"/>
    <property type="match status" value="1"/>
</dbReference>
<dbReference type="GO" id="GO:0001228">
    <property type="term" value="F:DNA-binding transcription activator activity, RNA polymerase II-specific"/>
    <property type="evidence" value="ECO:0007669"/>
    <property type="project" value="TreeGrafter"/>
</dbReference>
<dbReference type="PROSITE" id="PS50157">
    <property type="entry name" value="ZINC_FINGER_C2H2_2"/>
    <property type="match status" value="8"/>
</dbReference>
<evidence type="ECO:0000256" key="8">
    <source>
        <dbReference type="ARBA" id="ARBA00023163"/>
    </source>
</evidence>
<dbReference type="GO" id="GO:0000978">
    <property type="term" value="F:RNA polymerase II cis-regulatory region sequence-specific DNA binding"/>
    <property type="evidence" value="ECO:0007669"/>
    <property type="project" value="TreeGrafter"/>
</dbReference>
<dbReference type="PROSITE" id="PS00028">
    <property type="entry name" value="ZINC_FINGER_C2H2_1"/>
    <property type="match status" value="9"/>
</dbReference>
<evidence type="ECO:0000256" key="7">
    <source>
        <dbReference type="ARBA" id="ARBA00023125"/>
    </source>
</evidence>
<comment type="subcellular location">
    <subcellularLocation>
        <location evidence="1">Nucleus</location>
    </subcellularLocation>
</comment>
<evidence type="ECO:0000256" key="10">
    <source>
        <dbReference type="PROSITE-ProRule" id="PRU00042"/>
    </source>
</evidence>
<evidence type="ECO:0000256" key="4">
    <source>
        <dbReference type="ARBA" id="ARBA00022771"/>
    </source>
</evidence>
<feature type="domain" description="C2H2-type" evidence="11">
    <location>
        <begin position="72"/>
        <end position="99"/>
    </location>
</feature>
<dbReference type="Pfam" id="PF00096">
    <property type="entry name" value="zf-C2H2"/>
    <property type="match status" value="6"/>
</dbReference>
<dbReference type="FunFam" id="3.30.160.60:FF:000322">
    <property type="entry name" value="GDNF-inducible zinc finger protein 1"/>
    <property type="match status" value="1"/>
</dbReference>
<keyword evidence="5" id="KW-0862">Zinc</keyword>
<keyword evidence="3" id="KW-0677">Repeat</keyword>
<feature type="domain" description="C2H2-type" evidence="11">
    <location>
        <begin position="273"/>
        <end position="298"/>
    </location>
</feature>
<keyword evidence="4 10" id="KW-0863">Zinc-finger</keyword>
<reference evidence="12" key="1">
    <citation type="submission" date="2020-08" db="EMBL/GenBank/DDBJ databases">
        <title>Genome sequencing and assembly of the red palm weevil Rhynchophorus ferrugineus.</title>
        <authorList>
            <person name="Dias G.B."/>
            <person name="Bergman C.M."/>
            <person name="Manee M."/>
        </authorList>
    </citation>
    <scope>NUCLEOTIDE SEQUENCE</scope>
    <source>
        <strain evidence="12">AA-2017</strain>
        <tissue evidence="12">Whole larva</tissue>
    </source>
</reference>
<feature type="domain" description="C2H2-type" evidence="11">
    <location>
        <begin position="128"/>
        <end position="151"/>
    </location>
</feature>
<name>A0A834MNP9_RHYFE</name>
<dbReference type="OrthoDB" id="6077919at2759"/>
<sequence length="298" mass="35378">MIYLFLRLFVDVKDYNEDPLGNQTERIFEKKFEILNPSKFNIYPCSLCQKVFNSKRKLTAHQKNVHISGRPYKCAKCPKSFKCSTGLNQHQKSHSPRNKIECNICLKSLSTKFSFDLHMRRHNKEYVTKCEQCGMKFISKGELKLHTDSKHERAFLCIECGKRYSSKYSLDYHMQTHDPNFKKVVYKCEKCDSSFDTERNRKRHILKWHRDCPRKEFICDLCGKVLVNLESFKIHILGHNGAKPFECEYCGKKFLRRNTLKWHRNTHTGEKPYQCKICHQSFTQPSPLKRHVIAMHCK</sequence>
<feature type="domain" description="C2H2-type" evidence="11">
    <location>
        <begin position="100"/>
        <end position="127"/>
    </location>
</feature>
<dbReference type="InterPro" id="IPR036236">
    <property type="entry name" value="Znf_C2H2_sf"/>
</dbReference>
<dbReference type="SMART" id="SM00355">
    <property type="entry name" value="ZnF_C2H2"/>
    <property type="match status" value="9"/>
</dbReference>
<evidence type="ECO:0000256" key="5">
    <source>
        <dbReference type="ARBA" id="ARBA00022833"/>
    </source>
</evidence>
<keyword evidence="8" id="KW-0804">Transcription</keyword>
<dbReference type="GO" id="GO:0008270">
    <property type="term" value="F:zinc ion binding"/>
    <property type="evidence" value="ECO:0007669"/>
    <property type="project" value="UniProtKB-KW"/>
</dbReference>
<keyword evidence="6" id="KW-0805">Transcription regulation</keyword>
<feature type="domain" description="C2H2-type" evidence="11">
    <location>
        <begin position="217"/>
        <end position="244"/>
    </location>
</feature>
<dbReference type="FunFam" id="3.30.160.60:FF:000538">
    <property type="entry name" value="zinc finger protein 853"/>
    <property type="match status" value="1"/>
</dbReference>
<dbReference type="Pfam" id="PF13894">
    <property type="entry name" value="zf-C2H2_4"/>
    <property type="match status" value="1"/>
</dbReference>
<dbReference type="AlphaFoldDB" id="A0A834MNP9"/>
<keyword evidence="9" id="KW-0539">Nucleus</keyword>
<dbReference type="InterPro" id="IPR013087">
    <property type="entry name" value="Znf_C2H2_type"/>
</dbReference>
<gene>
    <name evidence="12" type="ORF">GWI33_008322</name>
</gene>
<dbReference type="FunFam" id="3.30.160.60:FF:000446">
    <property type="entry name" value="Zinc finger protein"/>
    <property type="match status" value="1"/>
</dbReference>
<evidence type="ECO:0000256" key="1">
    <source>
        <dbReference type="ARBA" id="ARBA00004123"/>
    </source>
</evidence>
<feature type="domain" description="C2H2-type" evidence="11">
    <location>
        <begin position="245"/>
        <end position="272"/>
    </location>
</feature>
<dbReference type="GO" id="GO:0005634">
    <property type="term" value="C:nucleus"/>
    <property type="evidence" value="ECO:0007669"/>
    <property type="project" value="UniProtKB-SubCell"/>
</dbReference>
<comment type="caution">
    <text evidence="12">The sequence shown here is derived from an EMBL/GenBank/DDBJ whole genome shotgun (WGS) entry which is preliminary data.</text>
</comment>
<evidence type="ECO:0000256" key="2">
    <source>
        <dbReference type="ARBA" id="ARBA00022723"/>
    </source>
</evidence>
<evidence type="ECO:0000259" key="11">
    <source>
        <dbReference type="PROSITE" id="PS50157"/>
    </source>
</evidence>
<dbReference type="PANTHER" id="PTHR24393">
    <property type="entry name" value="ZINC FINGER PROTEIN"/>
    <property type="match status" value="1"/>
</dbReference>
<organism evidence="12 13">
    <name type="scientific">Rhynchophorus ferrugineus</name>
    <name type="common">Red palm weevil</name>
    <name type="synonym">Curculio ferrugineus</name>
    <dbReference type="NCBI Taxonomy" id="354439"/>
    <lineage>
        <taxon>Eukaryota</taxon>
        <taxon>Metazoa</taxon>
        <taxon>Ecdysozoa</taxon>
        <taxon>Arthropoda</taxon>
        <taxon>Hexapoda</taxon>
        <taxon>Insecta</taxon>
        <taxon>Pterygota</taxon>
        <taxon>Neoptera</taxon>
        <taxon>Endopterygota</taxon>
        <taxon>Coleoptera</taxon>
        <taxon>Polyphaga</taxon>
        <taxon>Cucujiformia</taxon>
        <taxon>Curculionidae</taxon>
        <taxon>Dryophthorinae</taxon>
        <taxon>Rhynchophorus</taxon>
    </lineage>
</organism>
<accession>A0A834MNP9</accession>
<dbReference type="FunFam" id="3.30.160.60:FF:001498">
    <property type="entry name" value="Zinc finger protein 404"/>
    <property type="match status" value="1"/>
</dbReference>
<dbReference type="Gene3D" id="3.30.160.60">
    <property type="entry name" value="Classic Zinc Finger"/>
    <property type="match status" value="7"/>
</dbReference>
<dbReference type="EMBL" id="JAACXV010000039">
    <property type="protein sequence ID" value="KAF7286019.1"/>
    <property type="molecule type" value="Genomic_DNA"/>
</dbReference>
<feature type="domain" description="C2H2-type" evidence="11">
    <location>
        <begin position="43"/>
        <end position="71"/>
    </location>
</feature>
<evidence type="ECO:0000256" key="9">
    <source>
        <dbReference type="ARBA" id="ARBA00023242"/>
    </source>
</evidence>